<dbReference type="EnsemblMetazoa" id="LLOJ005971-RA">
    <property type="protein sequence ID" value="LLOJ005971-PA"/>
    <property type="gene ID" value="LLOJ005971"/>
</dbReference>
<protein>
    <recommendedName>
        <fullName evidence="4">Vezatin</fullName>
    </recommendedName>
</protein>
<feature type="compositionally biased region" description="Acidic residues" evidence="1">
    <location>
        <begin position="484"/>
        <end position="508"/>
    </location>
</feature>
<dbReference type="AlphaFoldDB" id="A0A1B0CMT3"/>
<dbReference type="VEuPathDB" id="VectorBase:LLONM1_003526"/>
<keyword evidence="3" id="KW-1185">Reference proteome</keyword>
<evidence type="ECO:0008006" key="4">
    <source>
        <dbReference type="Google" id="ProtNLM"/>
    </source>
</evidence>
<evidence type="ECO:0000313" key="3">
    <source>
        <dbReference type="Proteomes" id="UP000092461"/>
    </source>
</evidence>
<sequence>MNSFFRKCLAEVAQEENGHYGLVLEILTSRRLLVDHQEILEDVFQSSKCKASGSQWFTFRKSMGIFVGSLGFTELLKSFQIYSKFILIPPLFASGYCLMASVKEYRDLRNRGKISKIHRLIEDLNAFDAFLRRQMMFLKEMSLFRAKIKSSSEWEANLTQKTIKSVRRITKLLYQETQDLEERFEVPSKYQGIYQPLDKLEDCEYFRKSEEEFDGKHIKEFFNIFLYIQSQFLLKISLTAVSEVNGFSQCGKKVAKIREAIGRELKENSENLDYFLQPTSAETTRLSIDPEESKGKMRQFLCLKSASGAIVTKFLSLATQLRIFDRNLQAIEAGSEDNLLKELRRMKETLEVLSTSFTCINLEFENLHLIHSKILNLPCNALLDPTVLATNSEDKAGKVEDLSANPTTDEFFHLDTSADGNWEQETGGDFDLADYEYDRVNQKLIKSSFKPVLVQLRKRIHPLHDAMKERERKFLKSRGVDVPGDSDGDFSDSLEEESDVDSLADDDDSPRRKPRASKYDENREFLEEKQRTGLFFSLPPPQNLLSEDVLE</sequence>
<organism evidence="2 3">
    <name type="scientific">Lutzomyia longipalpis</name>
    <name type="common">Sand fly</name>
    <dbReference type="NCBI Taxonomy" id="7200"/>
    <lineage>
        <taxon>Eukaryota</taxon>
        <taxon>Metazoa</taxon>
        <taxon>Ecdysozoa</taxon>
        <taxon>Arthropoda</taxon>
        <taxon>Hexapoda</taxon>
        <taxon>Insecta</taxon>
        <taxon>Pterygota</taxon>
        <taxon>Neoptera</taxon>
        <taxon>Endopterygota</taxon>
        <taxon>Diptera</taxon>
        <taxon>Nematocera</taxon>
        <taxon>Psychodoidea</taxon>
        <taxon>Psychodidae</taxon>
        <taxon>Lutzomyia</taxon>
        <taxon>Lutzomyia</taxon>
    </lineage>
</organism>
<evidence type="ECO:0000313" key="2">
    <source>
        <dbReference type="EnsemblMetazoa" id="LLOJ005971-PA"/>
    </source>
</evidence>
<feature type="region of interest" description="Disordered" evidence="1">
    <location>
        <begin position="474"/>
        <end position="551"/>
    </location>
</feature>
<dbReference type="VEuPathDB" id="VectorBase:LLOJ005971"/>
<evidence type="ECO:0000256" key="1">
    <source>
        <dbReference type="SAM" id="MobiDB-lite"/>
    </source>
</evidence>
<accession>A0A1B0CMT3</accession>
<name>A0A1B0CMT3_LUTLO</name>
<feature type="compositionally biased region" description="Basic and acidic residues" evidence="1">
    <location>
        <begin position="517"/>
        <end position="531"/>
    </location>
</feature>
<proteinExistence type="predicted"/>
<dbReference type="EMBL" id="AJWK01019156">
    <property type="status" value="NOT_ANNOTATED_CDS"/>
    <property type="molecule type" value="Genomic_DNA"/>
</dbReference>
<reference evidence="2" key="1">
    <citation type="submission" date="2020-05" db="UniProtKB">
        <authorList>
            <consortium name="EnsemblMetazoa"/>
        </authorList>
    </citation>
    <scope>IDENTIFICATION</scope>
    <source>
        <strain evidence="2">Jacobina</strain>
    </source>
</reference>
<dbReference type="Proteomes" id="UP000092461">
    <property type="component" value="Unassembled WGS sequence"/>
</dbReference>